<evidence type="ECO:0000313" key="7">
    <source>
        <dbReference type="Proteomes" id="UP000322619"/>
    </source>
</evidence>
<dbReference type="Gene3D" id="1.10.10.10">
    <property type="entry name" value="Winged helix-like DNA-binding domain superfamily/Winged helix DNA-binding domain"/>
    <property type="match status" value="1"/>
</dbReference>
<gene>
    <name evidence="6" type="ORF">FXB42_12755</name>
</gene>
<dbReference type="Proteomes" id="UP000322619">
    <property type="component" value="Unassembled WGS sequence"/>
</dbReference>
<dbReference type="GO" id="GO:0000976">
    <property type="term" value="F:transcription cis-regulatory region binding"/>
    <property type="evidence" value="ECO:0007669"/>
    <property type="project" value="TreeGrafter"/>
</dbReference>
<evidence type="ECO:0000259" key="5">
    <source>
        <dbReference type="PROSITE" id="PS50931"/>
    </source>
</evidence>
<keyword evidence="2" id="KW-0805">Transcription regulation</keyword>
<dbReference type="PANTHER" id="PTHR30126">
    <property type="entry name" value="HTH-TYPE TRANSCRIPTIONAL REGULATOR"/>
    <property type="match status" value="1"/>
</dbReference>
<keyword evidence="4" id="KW-0804">Transcription</keyword>
<evidence type="ECO:0000256" key="1">
    <source>
        <dbReference type="ARBA" id="ARBA00009437"/>
    </source>
</evidence>
<accession>A0A5D0WKN5</accession>
<dbReference type="CDD" id="cd05466">
    <property type="entry name" value="PBP2_LTTR_substrate"/>
    <property type="match status" value="1"/>
</dbReference>
<comment type="caution">
    <text evidence="6">The sequence shown here is derived from an EMBL/GenBank/DDBJ whole genome shotgun (WGS) entry which is preliminary data.</text>
</comment>
<organism evidence="6 7">
    <name type="scientific">Acetobacterium wieringae</name>
    <dbReference type="NCBI Taxonomy" id="52694"/>
    <lineage>
        <taxon>Bacteria</taxon>
        <taxon>Bacillati</taxon>
        <taxon>Bacillota</taxon>
        <taxon>Clostridia</taxon>
        <taxon>Eubacteriales</taxon>
        <taxon>Eubacteriaceae</taxon>
        <taxon>Acetobacterium</taxon>
    </lineage>
</organism>
<dbReference type="SUPFAM" id="SSF46785">
    <property type="entry name" value="Winged helix' DNA-binding domain"/>
    <property type="match status" value="1"/>
</dbReference>
<feature type="domain" description="HTH lysR-type" evidence="5">
    <location>
        <begin position="1"/>
        <end position="58"/>
    </location>
</feature>
<keyword evidence="3" id="KW-0238">DNA-binding</keyword>
<evidence type="ECO:0000256" key="2">
    <source>
        <dbReference type="ARBA" id="ARBA00023015"/>
    </source>
</evidence>
<dbReference type="SUPFAM" id="SSF53850">
    <property type="entry name" value="Periplasmic binding protein-like II"/>
    <property type="match status" value="1"/>
</dbReference>
<dbReference type="InterPro" id="IPR036390">
    <property type="entry name" value="WH_DNA-bd_sf"/>
</dbReference>
<dbReference type="PROSITE" id="PS50931">
    <property type="entry name" value="HTH_LYSR"/>
    <property type="match status" value="1"/>
</dbReference>
<reference evidence="6 7" key="1">
    <citation type="submission" date="2019-08" db="EMBL/GenBank/DDBJ databases">
        <title>Isolation and enrichment of carboxydotrophic bacteria from anaerobic sludge for the production of bio-based chemicals from syngas.</title>
        <authorList>
            <person name="Antares A.L."/>
            <person name="Moreira J."/>
            <person name="Diender M."/>
            <person name="Parshina S.N."/>
            <person name="Stams A.J.M."/>
            <person name="Alves M."/>
            <person name="Alves J.I."/>
            <person name="Sousa D.Z."/>
        </authorList>
    </citation>
    <scope>NUCLEOTIDE SEQUENCE [LARGE SCALE GENOMIC DNA]</scope>
    <source>
        <strain evidence="6 7">JM</strain>
    </source>
</reference>
<dbReference type="FunFam" id="1.10.10.10:FF:000001">
    <property type="entry name" value="LysR family transcriptional regulator"/>
    <property type="match status" value="1"/>
</dbReference>
<dbReference type="Pfam" id="PF03466">
    <property type="entry name" value="LysR_substrate"/>
    <property type="match status" value="1"/>
</dbReference>
<dbReference type="InterPro" id="IPR036388">
    <property type="entry name" value="WH-like_DNA-bd_sf"/>
</dbReference>
<name>A0A5D0WKN5_9FIRM</name>
<evidence type="ECO:0000313" key="6">
    <source>
        <dbReference type="EMBL" id="TYC84198.1"/>
    </source>
</evidence>
<dbReference type="InterPro" id="IPR005119">
    <property type="entry name" value="LysR_subst-bd"/>
</dbReference>
<dbReference type="AlphaFoldDB" id="A0A5D0WKN5"/>
<evidence type="ECO:0000256" key="3">
    <source>
        <dbReference type="ARBA" id="ARBA00023125"/>
    </source>
</evidence>
<dbReference type="RefSeq" id="WP_148638109.1">
    <property type="nucleotide sequence ID" value="NZ_VSLA01000026.1"/>
</dbReference>
<evidence type="ECO:0000256" key="4">
    <source>
        <dbReference type="ARBA" id="ARBA00023163"/>
    </source>
</evidence>
<dbReference type="Gene3D" id="3.40.190.10">
    <property type="entry name" value="Periplasmic binding protein-like II"/>
    <property type="match status" value="2"/>
</dbReference>
<comment type="similarity">
    <text evidence="1">Belongs to the LysR transcriptional regulatory family.</text>
</comment>
<sequence length="286" mass="32551">MDTQHLKTFIQLSSTKNFTQTAKLLFVAQSTVTNRIAELEKSLGKSLFIRDKKQVVLTPEGQLFLGYAKRLLELEESAIEQINASNFSRKVLRFGTTNSIYENYLYPLIRSVLTNDLNMSTKIIINHSFEILSFLQDGLIDIAFTYIPFTKSGYICTPFKEDELILVTAKSNADFAGGIAQKDLIALDYLFCNFALQKVGLFIRELFPPHHQFKFEIDNSSKLIPFLLDGIGYSFLPKSLISRYLENHSLISIPLLDFNTPTIKSYYTYKDDDAVVLSKIIPLIKA</sequence>
<dbReference type="PANTHER" id="PTHR30126:SF40">
    <property type="entry name" value="HTH-TYPE TRANSCRIPTIONAL REGULATOR GLTR"/>
    <property type="match status" value="1"/>
</dbReference>
<dbReference type="EMBL" id="VSLA01000026">
    <property type="protein sequence ID" value="TYC84198.1"/>
    <property type="molecule type" value="Genomic_DNA"/>
</dbReference>
<dbReference type="GO" id="GO:0003700">
    <property type="term" value="F:DNA-binding transcription factor activity"/>
    <property type="evidence" value="ECO:0007669"/>
    <property type="project" value="InterPro"/>
</dbReference>
<dbReference type="Pfam" id="PF00126">
    <property type="entry name" value="HTH_1"/>
    <property type="match status" value="1"/>
</dbReference>
<proteinExistence type="inferred from homology"/>
<dbReference type="InterPro" id="IPR000847">
    <property type="entry name" value="LysR_HTH_N"/>
</dbReference>
<dbReference type="PRINTS" id="PR00039">
    <property type="entry name" value="HTHLYSR"/>
</dbReference>
<protein>
    <submittedName>
        <fullName evidence="6">LysR family transcriptional regulator</fullName>
    </submittedName>
</protein>